<reference evidence="3 4" key="1">
    <citation type="submission" date="2020-07" db="EMBL/GenBank/DDBJ databases">
        <title>Luteimonas sp. SJ-92.</title>
        <authorList>
            <person name="Huang X.-X."/>
            <person name="Xu L."/>
            <person name="Sun J.-Q."/>
        </authorList>
    </citation>
    <scope>NUCLEOTIDE SEQUENCE [LARGE SCALE GENOMIC DNA]</scope>
    <source>
        <strain evidence="3 4">SJ-92</strain>
    </source>
</reference>
<feature type="compositionally biased region" description="Low complexity" evidence="1">
    <location>
        <begin position="157"/>
        <end position="175"/>
    </location>
</feature>
<comment type="caution">
    <text evidence="3">The sequence shown here is derived from an EMBL/GenBank/DDBJ whole genome shotgun (WGS) entry which is preliminary data.</text>
</comment>
<evidence type="ECO:0000256" key="2">
    <source>
        <dbReference type="SAM" id="SignalP"/>
    </source>
</evidence>
<gene>
    <name evidence="3" type="ORF">H0E84_04580</name>
</gene>
<accession>A0A853JAF4</accession>
<protein>
    <submittedName>
        <fullName evidence="3">Uncharacterized protein</fullName>
    </submittedName>
</protein>
<dbReference type="Proteomes" id="UP000578091">
    <property type="component" value="Unassembled WGS sequence"/>
</dbReference>
<evidence type="ECO:0000313" key="3">
    <source>
        <dbReference type="EMBL" id="NZA25649.1"/>
    </source>
</evidence>
<evidence type="ECO:0000313" key="4">
    <source>
        <dbReference type="Proteomes" id="UP000578091"/>
    </source>
</evidence>
<evidence type="ECO:0000256" key="1">
    <source>
        <dbReference type="SAM" id="MobiDB-lite"/>
    </source>
</evidence>
<dbReference type="AlphaFoldDB" id="A0A853JAF4"/>
<name>A0A853JAF4_9GAMM</name>
<dbReference type="RefSeq" id="WP_180677453.1">
    <property type="nucleotide sequence ID" value="NZ_JACCKA010000030.1"/>
</dbReference>
<keyword evidence="4" id="KW-1185">Reference proteome</keyword>
<feature type="region of interest" description="Disordered" evidence="1">
    <location>
        <begin position="156"/>
        <end position="175"/>
    </location>
</feature>
<feature type="signal peptide" evidence="2">
    <location>
        <begin position="1"/>
        <end position="24"/>
    </location>
</feature>
<keyword evidence="2" id="KW-0732">Signal</keyword>
<sequence>MHVRNRIRALALALLLPLAAGAVAQDYAHAWDPRSGDEWVDAQLTDINDYGRRHHAPFVDELVRYRGAPRDLVTDLLVERGWAPGDVYFACSIAQVIGRSCRYVIGEWDRSHGEGWGALASRLGVAPGSEEFLRLKQGVVSSYGRWARPLEPDAALREAAPPADAGGAEDSAGPA</sequence>
<organism evidence="3 4">
    <name type="scientific">Luteimonas salinisoli</name>
    <dbReference type="NCBI Taxonomy" id="2752307"/>
    <lineage>
        <taxon>Bacteria</taxon>
        <taxon>Pseudomonadati</taxon>
        <taxon>Pseudomonadota</taxon>
        <taxon>Gammaproteobacteria</taxon>
        <taxon>Lysobacterales</taxon>
        <taxon>Lysobacteraceae</taxon>
        <taxon>Luteimonas</taxon>
    </lineage>
</organism>
<proteinExistence type="predicted"/>
<feature type="chain" id="PRO_5032284731" evidence="2">
    <location>
        <begin position="25"/>
        <end position="175"/>
    </location>
</feature>
<dbReference type="EMBL" id="JACCKA010000030">
    <property type="protein sequence ID" value="NZA25649.1"/>
    <property type="molecule type" value="Genomic_DNA"/>
</dbReference>